<keyword evidence="3" id="KW-1185">Reference proteome</keyword>
<feature type="region of interest" description="Disordered" evidence="1">
    <location>
        <begin position="65"/>
        <end position="90"/>
    </location>
</feature>
<dbReference type="EMBL" id="JAACXV010012006">
    <property type="protein sequence ID" value="KAF7274838.1"/>
    <property type="molecule type" value="Genomic_DNA"/>
</dbReference>
<evidence type="ECO:0000313" key="2">
    <source>
        <dbReference type="EMBL" id="KAF7274838.1"/>
    </source>
</evidence>
<accession>A0A834IBA2</accession>
<dbReference type="InterPro" id="IPR036397">
    <property type="entry name" value="RNaseH_sf"/>
</dbReference>
<reference evidence="2" key="1">
    <citation type="submission" date="2020-08" db="EMBL/GenBank/DDBJ databases">
        <title>Genome sequencing and assembly of the red palm weevil Rhynchophorus ferrugineus.</title>
        <authorList>
            <person name="Dias G.B."/>
            <person name="Bergman C.M."/>
            <person name="Manee M."/>
        </authorList>
    </citation>
    <scope>NUCLEOTIDE SEQUENCE</scope>
    <source>
        <strain evidence="2">AA-2017</strain>
        <tissue evidence="2">Whole larva</tissue>
    </source>
</reference>
<protein>
    <recommendedName>
        <fullName evidence="4">Transposase</fullName>
    </recommendedName>
</protein>
<dbReference type="PANTHER" id="PTHR46060:SF1">
    <property type="entry name" value="MARINER MOS1 TRANSPOSASE-LIKE PROTEIN"/>
    <property type="match status" value="1"/>
</dbReference>
<dbReference type="PANTHER" id="PTHR46060">
    <property type="entry name" value="MARINER MOS1 TRANSPOSASE-LIKE PROTEIN"/>
    <property type="match status" value="1"/>
</dbReference>
<dbReference type="Proteomes" id="UP000625711">
    <property type="component" value="Unassembled WGS sequence"/>
</dbReference>
<evidence type="ECO:0000313" key="3">
    <source>
        <dbReference type="Proteomes" id="UP000625711"/>
    </source>
</evidence>
<evidence type="ECO:0008006" key="4">
    <source>
        <dbReference type="Google" id="ProtNLM"/>
    </source>
</evidence>
<dbReference type="GO" id="GO:0003676">
    <property type="term" value="F:nucleic acid binding"/>
    <property type="evidence" value="ECO:0007669"/>
    <property type="project" value="InterPro"/>
</dbReference>
<dbReference type="OrthoDB" id="616263at2759"/>
<name>A0A834IBA2_RHYFE</name>
<evidence type="ECO:0000256" key="1">
    <source>
        <dbReference type="SAM" id="MobiDB-lite"/>
    </source>
</evidence>
<comment type="caution">
    <text evidence="2">The sequence shown here is derived from an EMBL/GenBank/DDBJ whole genome shotgun (WGS) entry which is preliminary data.</text>
</comment>
<dbReference type="Gene3D" id="3.30.420.10">
    <property type="entry name" value="Ribonuclease H-like superfamily/Ribonuclease H"/>
    <property type="match status" value="1"/>
</dbReference>
<sequence length="106" mass="12542">MSTEDVDCMRKLCVKWVPRELTSDQQQRRFDDSEQRFKIIKRNKPEFLRGYVTMDETWLDCFTPKSNRQSSEWTPHDEPTPERGKTQRSGQGYSVCILGCTQNNFS</sequence>
<dbReference type="InterPro" id="IPR052709">
    <property type="entry name" value="Transposase-MT_Hybrid"/>
</dbReference>
<proteinExistence type="predicted"/>
<organism evidence="2 3">
    <name type="scientific">Rhynchophorus ferrugineus</name>
    <name type="common">Red palm weevil</name>
    <name type="synonym">Curculio ferrugineus</name>
    <dbReference type="NCBI Taxonomy" id="354439"/>
    <lineage>
        <taxon>Eukaryota</taxon>
        <taxon>Metazoa</taxon>
        <taxon>Ecdysozoa</taxon>
        <taxon>Arthropoda</taxon>
        <taxon>Hexapoda</taxon>
        <taxon>Insecta</taxon>
        <taxon>Pterygota</taxon>
        <taxon>Neoptera</taxon>
        <taxon>Endopterygota</taxon>
        <taxon>Coleoptera</taxon>
        <taxon>Polyphaga</taxon>
        <taxon>Cucujiformia</taxon>
        <taxon>Curculionidae</taxon>
        <taxon>Dryophthorinae</taxon>
        <taxon>Rhynchophorus</taxon>
    </lineage>
</organism>
<gene>
    <name evidence="2" type="ORF">GWI33_012496</name>
</gene>
<dbReference type="AlphaFoldDB" id="A0A834IBA2"/>
<feature type="compositionally biased region" description="Basic and acidic residues" evidence="1">
    <location>
        <begin position="74"/>
        <end position="85"/>
    </location>
</feature>